<protein>
    <recommendedName>
        <fullName evidence="1">Cell wall hydrolase SleB domain-containing protein</fullName>
    </recommendedName>
</protein>
<dbReference type="Proteomes" id="UP000230833">
    <property type="component" value="Unassembled WGS sequence"/>
</dbReference>
<evidence type="ECO:0000313" key="3">
    <source>
        <dbReference type="Proteomes" id="UP000230833"/>
    </source>
</evidence>
<dbReference type="InterPro" id="IPR011105">
    <property type="entry name" value="Cell_wall_hydrolase_SleB"/>
</dbReference>
<feature type="domain" description="Cell wall hydrolase SleB" evidence="1">
    <location>
        <begin position="83"/>
        <end position="197"/>
    </location>
</feature>
<reference evidence="2 3" key="1">
    <citation type="submission" date="2017-09" db="EMBL/GenBank/DDBJ databases">
        <title>Depth-based differentiation of microbial function through sediment-hosted aquifers and enrichment of novel symbionts in the deep terrestrial subsurface.</title>
        <authorList>
            <person name="Probst A.J."/>
            <person name="Ladd B."/>
            <person name="Jarett J.K."/>
            <person name="Geller-Mcgrath D.E."/>
            <person name="Sieber C.M."/>
            <person name="Emerson J.B."/>
            <person name="Anantharaman K."/>
            <person name="Thomas B.C."/>
            <person name="Malmstrom R."/>
            <person name="Stieglmeier M."/>
            <person name="Klingl A."/>
            <person name="Woyke T."/>
            <person name="Ryan C.M."/>
            <person name="Banfield J.F."/>
        </authorList>
    </citation>
    <scope>NUCLEOTIDE SEQUENCE [LARGE SCALE GENOMIC DNA]</scope>
    <source>
        <strain evidence="2">CG10_big_fil_rev_8_21_14_0_10_45_14</strain>
    </source>
</reference>
<dbReference type="EMBL" id="PCYL01000029">
    <property type="protein sequence ID" value="PIR46742.1"/>
    <property type="molecule type" value="Genomic_DNA"/>
</dbReference>
<gene>
    <name evidence="2" type="ORF">COV07_02660</name>
</gene>
<sequence>MELSVATSADSLSKHNAEVFVSERRLIFWKRTAKFLITLEADVRTNKREPTQENPLWTGDFSDDSAQMILARAIFGEARGTKDDERVAVAWSIRNRLGRPRRFGGGTYHAVILKPKQYSAFLEGDHNRLFVENPLHTRNSLDLRAWDECYAIAGKVILSELKDPTLGSDHYHDKSIPPPKWAKQEYFKVRIGPFLFYAVP</sequence>
<dbReference type="Gene3D" id="1.10.10.2520">
    <property type="entry name" value="Cell wall hydrolase SleB, domain 1"/>
    <property type="match status" value="1"/>
</dbReference>
<proteinExistence type="predicted"/>
<organism evidence="2 3">
    <name type="scientific">Candidatus Vogelbacteria bacterium CG10_big_fil_rev_8_21_14_0_10_45_14</name>
    <dbReference type="NCBI Taxonomy" id="1975042"/>
    <lineage>
        <taxon>Bacteria</taxon>
        <taxon>Candidatus Vogeliibacteriota</taxon>
    </lineage>
</organism>
<dbReference type="GO" id="GO:0016787">
    <property type="term" value="F:hydrolase activity"/>
    <property type="evidence" value="ECO:0007669"/>
    <property type="project" value="InterPro"/>
</dbReference>
<evidence type="ECO:0000259" key="1">
    <source>
        <dbReference type="Pfam" id="PF07486"/>
    </source>
</evidence>
<dbReference type="InterPro" id="IPR042047">
    <property type="entry name" value="SleB_dom1"/>
</dbReference>
<dbReference type="Pfam" id="PF07486">
    <property type="entry name" value="Hydrolase_2"/>
    <property type="match status" value="1"/>
</dbReference>
<dbReference type="AlphaFoldDB" id="A0A2H0RJK2"/>
<comment type="caution">
    <text evidence="2">The sequence shown here is derived from an EMBL/GenBank/DDBJ whole genome shotgun (WGS) entry which is preliminary data.</text>
</comment>
<evidence type="ECO:0000313" key="2">
    <source>
        <dbReference type="EMBL" id="PIR46742.1"/>
    </source>
</evidence>
<accession>A0A2H0RJK2</accession>
<name>A0A2H0RJK2_9BACT</name>